<evidence type="ECO:0000259" key="2">
    <source>
        <dbReference type="Pfam" id="PF07786"/>
    </source>
</evidence>
<feature type="transmembrane region" description="Helical" evidence="1">
    <location>
        <begin position="324"/>
        <end position="346"/>
    </location>
</feature>
<name>A0ABR9D2D9_9GAMM</name>
<dbReference type="RefSeq" id="WP_192375560.1">
    <property type="nucleotide sequence ID" value="NZ_CAJHIV010000001.1"/>
</dbReference>
<feature type="transmembrane region" description="Helical" evidence="1">
    <location>
        <begin position="245"/>
        <end position="263"/>
    </location>
</feature>
<feature type="transmembrane region" description="Helical" evidence="1">
    <location>
        <begin position="94"/>
        <end position="126"/>
    </location>
</feature>
<feature type="transmembrane region" description="Helical" evidence="1">
    <location>
        <begin position="197"/>
        <end position="217"/>
    </location>
</feature>
<feature type="transmembrane region" description="Helical" evidence="1">
    <location>
        <begin position="166"/>
        <end position="185"/>
    </location>
</feature>
<evidence type="ECO:0000313" key="4">
    <source>
        <dbReference type="Proteomes" id="UP000652176"/>
    </source>
</evidence>
<dbReference type="EMBL" id="JACXSS010000001">
    <property type="protein sequence ID" value="MBD9357275.1"/>
    <property type="molecule type" value="Genomic_DNA"/>
</dbReference>
<dbReference type="InterPro" id="IPR012429">
    <property type="entry name" value="HGSNAT_cat"/>
</dbReference>
<organism evidence="3 4">
    <name type="scientific">Methylomonas albis</name>
    <dbReference type="NCBI Taxonomy" id="1854563"/>
    <lineage>
        <taxon>Bacteria</taxon>
        <taxon>Pseudomonadati</taxon>
        <taxon>Pseudomonadota</taxon>
        <taxon>Gammaproteobacteria</taxon>
        <taxon>Methylococcales</taxon>
        <taxon>Methylococcaceae</taxon>
        <taxon>Methylomonas</taxon>
    </lineage>
</organism>
<evidence type="ECO:0000256" key="1">
    <source>
        <dbReference type="SAM" id="Phobius"/>
    </source>
</evidence>
<dbReference type="Pfam" id="PF07786">
    <property type="entry name" value="HGSNAT_cat"/>
    <property type="match status" value="1"/>
</dbReference>
<protein>
    <submittedName>
        <fullName evidence="3">DUF1624 domain-containing protein</fullName>
    </submittedName>
</protein>
<keyword evidence="1" id="KW-1133">Transmembrane helix</keyword>
<dbReference type="Proteomes" id="UP000652176">
    <property type="component" value="Unassembled WGS sequence"/>
</dbReference>
<evidence type="ECO:0000313" key="3">
    <source>
        <dbReference type="EMBL" id="MBD9357275.1"/>
    </source>
</evidence>
<feature type="transmembrane region" description="Helical" evidence="1">
    <location>
        <begin position="283"/>
        <end position="304"/>
    </location>
</feature>
<dbReference type="PANTHER" id="PTHR40407:SF1">
    <property type="entry name" value="HEPARAN-ALPHA-GLUCOSAMINIDE N-ACETYLTRANSFERASE CATALYTIC DOMAIN-CONTAINING PROTEIN"/>
    <property type="match status" value="1"/>
</dbReference>
<sequence>MNADLSPKRLSSIDTLRGLVMVLMTLDHTRNFFSAPVFVFLAGTSAYLWQDRRGADAPLSWFLLERGLLLLILTCTVEAWSWNFRADLRHIDGGVLWAIAWSMIALAGLVKLPLSGCVSLGAIMIIGHNAFDVLKPADLGSFGPWWAVLHTGDDVSFGEGWLLNPYYPLIPWIGVMAVGFGFGKLLSNSVWRMQRRLLALGLTLIGAFLLLRFSNVYGDPQPWQSYPHPVFTLLSFLNCHKYPPSLLYLLMTLGPALLVLALAEGGAAERFGFLQVFGRTPLFFYLLHVYLIHGLAVLVAAITNGPVAAIIGGGIWVPELPNDYGYGLPVVYGVWLLVLLTLYPLCHGFEALKARKPHWRWLKYL</sequence>
<feature type="transmembrane region" description="Helical" evidence="1">
    <location>
        <begin position="61"/>
        <end position="82"/>
    </location>
</feature>
<feature type="domain" description="Heparan-alpha-glucosaminide N-acetyltransferase catalytic" evidence="2">
    <location>
        <begin position="33"/>
        <end position="194"/>
    </location>
</feature>
<dbReference type="PANTHER" id="PTHR40407">
    <property type="entry name" value="MEMBRANE PROTEIN-LIKE PROTEIN"/>
    <property type="match status" value="1"/>
</dbReference>
<comment type="caution">
    <text evidence="3">The sequence shown here is derived from an EMBL/GenBank/DDBJ whole genome shotgun (WGS) entry which is preliminary data.</text>
</comment>
<feature type="transmembrane region" description="Helical" evidence="1">
    <location>
        <begin position="31"/>
        <end position="49"/>
    </location>
</feature>
<gene>
    <name evidence="3" type="ORF">IE877_15535</name>
</gene>
<keyword evidence="1" id="KW-0472">Membrane</keyword>
<keyword evidence="1" id="KW-0812">Transmembrane</keyword>
<keyword evidence="4" id="KW-1185">Reference proteome</keyword>
<accession>A0ABR9D2D9</accession>
<proteinExistence type="predicted"/>
<reference evidence="3 4" key="1">
    <citation type="submission" date="2020-09" db="EMBL/GenBank/DDBJ databases">
        <title>Methylomonas albis sp. nov. and Methylomonas fluvii sp. nov.: Two cold-adapted methanotrophs from the River Elbe and an amended description of Methylovulum psychrotolerans strain Eb1.</title>
        <authorList>
            <person name="Bussmann I.K."/>
            <person name="Klings K.-W."/>
            <person name="Warnstedt J."/>
            <person name="Hoppert M."/>
            <person name="Saborowski A."/>
            <person name="Horn F."/>
            <person name="Liebner S."/>
        </authorList>
    </citation>
    <scope>NUCLEOTIDE SEQUENCE [LARGE SCALE GENOMIC DNA]</scope>
    <source>
        <strain evidence="3 4">EbA</strain>
    </source>
</reference>